<evidence type="ECO:0000259" key="3">
    <source>
        <dbReference type="PROSITE" id="PS51831"/>
    </source>
</evidence>
<dbReference type="FunFam" id="3.10.20.30:FF:000002">
    <property type="entry name" value="GTP pyrophosphokinase (RelA/SpoT)"/>
    <property type="match status" value="1"/>
</dbReference>
<dbReference type="CDD" id="cd01668">
    <property type="entry name" value="TGS_RSH"/>
    <property type="match status" value="1"/>
</dbReference>
<dbReference type="PANTHER" id="PTHR21262">
    <property type="entry name" value="GUANOSINE-3',5'-BIS DIPHOSPHATE 3'-PYROPHOSPHOHYDROLASE"/>
    <property type="match status" value="1"/>
</dbReference>
<dbReference type="InterPro" id="IPR004095">
    <property type="entry name" value="TGS"/>
</dbReference>
<dbReference type="Gene3D" id="3.10.20.30">
    <property type="match status" value="1"/>
</dbReference>
<comment type="pathway">
    <text evidence="1">Purine metabolism.</text>
</comment>
<dbReference type="GO" id="GO:0005886">
    <property type="term" value="C:plasma membrane"/>
    <property type="evidence" value="ECO:0007669"/>
    <property type="project" value="TreeGrafter"/>
</dbReference>
<proteinExistence type="inferred from homology"/>
<dbReference type="CDD" id="cd00077">
    <property type="entry name" value="HDc"/>
    <property type="match status" value="1"/>
</dbReference>
<feature type="domain" description="TGS" evidence="4">
    <location>
        <begin position="397"/>
        <end position="461"/>
    </location>
</feature>
<accession>A0A1F4Z013</accession>
<dbReference type="InterPro" id="IPR033655">
    <property type="entry name" value="TGS_RelA/SpoT"/>
</dbReference>
<dbReference type="NCBIfam" id="TIGR00691">
    <property type="entry name" value="spoT_relA"/>
    <property type="match status" value="1"/>
</dbReference>
<dbReference type="EMBL" id="MEXM01000056">
    <property type="protein sequence ID" value="OGC99628.1"/>
    <property type="molecule type" value="Genomic_DNA"/>
</dbReference>
<dbReference type="InterPro" id="IPR012676">
    <property type="entry name" value="TGS-like"/>
</dbReference>
<evidence type="ECO:0000259" key="4">
    <source>
        <dbReference type="PROSITE" id="PS51880"/>
    </source>
</evidence>
<dbReference type="InterPro" id="IPR007685">
    <property type="entry name" value="RelA_SpoT"/>
</dbReference>
<dbReference type="AlphaFoldDB" id="A0A1F4Z013"/>
<dbReference type="InterPro" id="IPR003607">
    <property type="entry name" value="HD/PDEase_dom"/>
</dbReference>
<evidence type="ECO:0000313" key="6">
    <source>
        <dbReference type="Proteomes" id="UP000176822"/>
    </source>
</evidence>
<dbReference type="GO" id="GO:0015969">
    <property type="term" value="P:guanosine tetraphosphate metabolic process"/>
    <property type="evidence" value="ECO:0007669"/>
    <property type="project" value="InterPro"/>
</dbReference>
<dbReference type="InterPro" id="IPR004811">
    <property type="entry name" value="RelA/Spo_fam"/>
</dbReference>
<name>A0A1F4Z013_9BACT</name>
<comment type="function">
    <text evidence="2">In eubacteria ppGpp (guanosine 3'-diphosphate 5'-diphosphate) is a mediator of the stringent response that coordinates a variety of cellular activities in response to changes in nutritional abundance.</text>
</comment>
<dbReference type="SUPFAM" id="SSF81301">
    <property type="entry name" value="Nucleotidyltransferase"/>
    <property type="match status" value="1"/>
</dbReference>
<protein>
    <recommendedName>
        <fullName evidence="7">TGS domain-containing protein</fullName>
    </recommendedName>
</protein>
<dbReference type="SUPFAM" id="SSF109604">
    <property type="entry name" value="HD-domain/PDEase-like"/>
    <property type="match status" value="1"/>
</dbReference>
<sequence>MNSHLSDLLKAVGDSPRPLDKNLITRAWEFADLAHTGQKRLSGEDYIIHPTRVAHSLISWNLDTTSVAAGLLHDSVEDGGATREDLVKNFGPDIARIVEGVTKVTGIHLTGSTSEQFVENMRKMILVMARDLRVVLVKLADRLHNMQTLQYLPPENRKENARETLEIYAPLAERLGIGEVKGILEDLSFPYVYPQEYEILKTQTSKLFSEGEKYIQNFRRELFKLLKSAIPEVIINTRHKHLYSLFKKLQRPEIVGDLTKIHDLVAARIITETVDECYKALGLIHGRYHPVPYLGISDFIANPKPNGYRSLHTKVFGPGGRIVEIQIRTRQMHFEAEMGVAAHWQYSQVKTRGLSDEKIDQNSFAPKDKLSWVKQLVSWQQDISDNEEYLRTLKFDALQHRNLVFSPLGDVYDLPLGATPVDYAYAVHTRLGDQAVGAKVNGKMVSLNYELKNGDVVEILVDRKRTGPNADWLEFTVTATARRQIHKSLKG</sequence>
<dbReference type="Pfam" id="PF02824">
    <property type="entry name" value="TGS"/>
    <property type="match status" value="1"/>
</dbReference>
<evidence type="ECO:0000256" key="1">
    <source>
        <dbReference type="ARBA" id="ARBA00025704"/>
    </source>
</evidence>
<reference evidence="5 6" key="1">
    <citation type="journal article" date="2016" name="Nat. Commun.">
        <title>Thousands of microbial genomes shed light on interconnected biogeochemical processes in an aquifer system.</title>
        <authorList>
            <person name="Anantharaman K."/>
            <person name="Brown C.T."/>
            <person name="Hug L.A."/>
            <person name="Sharon I."/>
            <person name="Castelle C.J."/>
            <person name="Probst A.J."/>
            <person name="Thomas B.C."/>
            <person name="Singh A."/>
            <person name="Wilkins M.J."/>
            <person name="Karaoz U."/>
            <person name="Brodie E.L."/>
            <person name="Williams K.H."/>
            <person name="Hubbard S.S."/>
            <person name="Banfield J.F."/>
        </authorList>
    </citation>
    <scope>NUCLEOTIDE SEQUENCE [LARGE SCALE GENOMIC DNA]</scope>
</reference>
<dbReference type="InterPro" id="IPR006674">
    <property type="entry name" value="HD_domain"/>
</dbReference>
<dbReference type="PROSITE" id="PS51831">
    <property type="entry name" value="HD"/>
    <property type="match status" value="1"/>
</dbReference>
<dbReference type="Gene3D" id="3.30.460.10">
    <property type="entry name" value="Beta Polymerase, domain 2"/>
    <property type="match status" value="1"/>
</dbReference>
<comment type="similarity">
    <text evidence="2">Belongs to the relA/spoT family.</text>
</comment>
<dbReference type="PROSITE" id="PS51880">
    <property type="entry name" value="TGS"/>
    <property type="match status" value="1"/>
</dbReference>
<dbReference type="FunFam" id="1.10.3210.10:FF:000001">
    <property type="entry name" value="GTP pyrophosphokinase RelA"/>
    <property type="match status" value="1"/>
</dbReference>
<evidence type="ECO:0008006" key="7">
    <source>
        <dbReference type="Google" id="ProtNLM"/>
    </source>
</evidence>
<evidence type="ECO:0000256" key="2">
    <source>
        <dbReference type="RuleBase" id="RU003847"/>
    </source>
</evidence>
<dbReference type="Proteomes" id="UP000176822">
    <property type="component" value="Unassembled WGS sequence"/>
</dbReference>
<dbReference type="Pfam" id="PF04607">
    <property type="entry name" value="RelA_SpoT"/>
    <property type="match status" value="1"/>
</dbReference>
<dbReference type="Gene3D" id="1.10.3210.10">
    <property type="entry name" value="Hypothetical protein af1432"/>
    <property type="match status" value="1"/>
</dbReference>
<dbReference type="InterPro" id="IPR012675">
    <property type="entry name" value="Beta-grasp_dom_sf"/>
</dbReference>
<dbReference type="SMART" id="SM00471">
    <property type="entry name" value="HDc"/>
    <property type="match status" value="1"/>
</dbReference>
<dbReference type="SUPFAM" id="SSF81271">
    <property type="entry name" value="TGS-like"/>
    <property type="match status" value="1"/>
</dbReference>
<comment type="caution">
    <text evidence="5">The sequence shown here is derived from an EMBL/GenBank/DDBJ whole genome shotgun (WGS) entry which is preliminary data.</text>
</comment>
<dbReference type="InterPro" id="IPR043519">
    <property type="entry name" value="NT_sf"/>
</dbReference>
<gene>
    <name evidence="5" type="ORF">A2972_04510</name>
</gene>
<organism evidence="5 6">
    <name type="scientific">Candidatus Amesbacteria bacterium RIFCSPLOWO2_01_FULL_47_33</name>
    <dbReference type="NCBI Taxonomy" id="1797258"/>
    <lineage>
        <taxon>Bacteria</taxon>
        <taxon>Candidatus Amesiibacteriota</taxon>
    </lineage>
</organism>
<dbReference type="CDD" id="cd05399">
    <property type="entry name" value="NT_Rel-Spo_like"/>
    <property type="match status" value="1"/>
</dbReference>
<feature type="domain" description="HD" evidence="3">
    <location>
        <begin position="46"/>
        <end position="146"/>
    </location>
</feature>
<dbReference type="Pfam" id="PF13328">
    <property type="entry name" value="HD_4"/>
    <property type="match status" value="1"/>
</dbReference>
<evidence type="ECO:0000313" key="5">
    <source>
        <dbReference type="EMBL" id="OGC99628.1"/>
    </source>
</evidence>
<dbReference type="SMART" id="SM00954">
    <property type="entry name" value="RelA_SpoT"/>
    <property type="match status" value="1"/>
</dbReference>
<dbReference type="PANTHER" id="PTHR21262:SF31">
    <property type="entry name" value="GTP PYROPHOSPHOKINASE"/>
    <property type="match status" value="1"/>
</dbReference>